<sequence length="135" mass="14607">MPGSPLNPDGVRTATGSRVGRRLALAVVSLSLALGLVPSVSAAVPRSSEVTRLSRPGIQSYWAFVERRVVARTRPSSAAKAVGRLSLRTEDGTDELVMVLDRTRGADGRRWVRVRLPIRPVGRTGWIPLDALEPM</sequence>
<dbReference type="EMBL" id="CADCVP010000082">
    <property type="protein sequence ID" value="CAA9478243.1"/>
    <property type="molecule type" value="Genomic_DNA"/>
</dbReference>
<evidence type="ECO:0000313" key="1">
    <source>
        <dbReference type="EMBL" id="CAA9478243.1"/>
    </source>
</evidence>
<accession>A0A6J4RNI3</accession>
<protein>
    <submittedName>
        <fullName evidence="1">Uncharacterized protein</fullName>
    </submittedName>
</protein>
<proteinExistence type="predicted"/>
<reference evidence="1" key="1">
    <citation type="submission" date="2020-02" db="EMBL/GenBank/DDBJ databases">
        <authorList>
            <person name="Meier V. D."/>
        </authorList>
    </citation>
    <scope>NUCLEOTIDE SEQUENCE</scope>
    <source>
        <strain evidence="1">AVDCRST_MAG69</strain>
    </source>
</reference>
<name>A0A6J4RNI3_9ACTN</name>
<feature type="non-terminal residue" evidence="1">
    <location>
        <position position="135"/>
    </location>
</feature>
<organism evidence="1">
    <name type="scientific">uncultured Solirubrobacteraceae bacterium</name>
    <dbReference type="NCBI Taxonomy" id="1162706"/>
    <lineage>
        <taxon>Bacteria</taxon>
        <taxon>Bacillati</taxon>
        <taxon>Actinomycetota</taxon>
        <taxon>Thermoleophilia</taxon>
        <taxon>Solirubrobacterales</taxon>
        <taxon>Solirubrobacteraceae</taxon>
        <taxon>environmental samples</taxon>
    </lineage>
</organism>
<gene>
    <name evidence="1" type="ORF">AVDCRST_MAG69-603</name>
</gene>
<dbReference type="AlphaFoldDB" id="A0A6J4RNI3"/>